<dbReference type="Proteomes" id="UP001601197">
    <property type="component" value="Unassembled WGS sequence"/>
</dbReference>
<name>A0ABW6KWH9_9ACTN</name>
<gene>
    <name evidence="1" type="ORF">ACFYNZ_22725</name>
</gene>
<proteinExistence type="predicted"/>
<organism evidence="1 2">
    <name type="scientific">Streptomyces kebangsaanensis</name>
    <dbReference type="NCBI Taxonomy" id="864058"/>
    <lineage>
        <taxon>Bacteria</taxon>
        <taxon>Bacillati</taxon>
        <taxon>Actinomycetota</taxon>
        <taxon>Actinomycetes</taxon>
        <taxon>Kitasatosporales</taxon>
        <taxon>Streptomycetaceae</taxon>
        <taxon>Streptomyces</taxon>
    </lineage>
</organism>
<dbReference type="EMBL" id="JBIAFJ010000021">
    <property type="protein sequence ID" value="MFE9172254.1"/>
    <property type="molecule type" value="Genomic_DNA"/>
</dbReference>
<keyword evidence="2" id="KW-1185">Reference proteome</keyword>
<accession>A0ABW6KWH9</accession>
<evidence type="ECO:0000313" key="1">
    <source>
        <dbReference type="EMBL" id="MFE9172254.1"/>
    </source>
</evidence>
<sequence>MHRHTRSRTRPPVFTARSGHDLLGIYLNDHLAGATAGTERSRHLATACRGTEIGDAMAPLSAGIAEDRRSLVGIMRRLDVPVRRYKVYAGFLGERAGRLKSNGALVRRSPLSSLLELELLRLGVQGKACAWEVLRGLADRDARLDPQHLDDLRERARRQLRVLEGLHELQAGQIFSHG</sequence>
<evidence type="ECO:0000313" key="2">
    <source>
        <dbReference type="Proteomes" id="UP001601197"/>
    </source>
</evidence>
<reference evidence="1 2" key="1">
    <citation type="submission" date="2024-10" db="EMBL/GenBank/DDBJ databases">
        <title>The Natural Products Discovery Center: Release of the First 8490 Sequenced Strains for Exploring Actinobacteria Biosynthetic Diversity.</title>
        <authorList>
            <person name="Kalkreuter E."/>
            <person name="Kautsar S.A."/>
            <person name="Yang D."/>
            <person name="Bader C.D."/>
            <person name="Teijaro C.N."/>
            <person name="Fluegel L."/>
            <person name="Davis C.M."/>
            <person name="Simpson J.R."/>
            <person name="Lauterbach L."/>
            <person name="Steele A.D."/>
            <person name="Gui C."/>
            <person name="Meng S."/>
            <person name="Li G."/>
            <person name="Viehrig K."/>
            <person name="Ye F."/>
            <person name="Su P."/>
            <person name="Kiefer A.F."/>
            <person name="Nichols A."/>
            <person name="Cepeda A.J."/>
            <person name="Yan W."/>
            <person name="Fan B."/>
            <person name="Jiang Y."/>
            <person name="Adhikari A."/>
            <person name="Zheng C.-J."/>
            <person name="Schuster L."/>
            <person name="Cowan T.M."/>
            <person name="Smanski M.J."/>
            <person name="Chevrette M.G."/>
            <person name="De Carvalho L.P.S."/>
            <person name="Shen B."/>
        </authorList>
    </citation>
    <scope>NUCLEOTIDE SEQUENCE [LARGE SCALE GENOMIC DNA]</scope>
    <source>
        <strain evidence="1 2">NPDC007147</strain>
    </source>
</reference>
<dbReference type="RefSeq" id="WP_388349711.1">
    <property type="nucleotide sequence ID" value="NZ_JBIAFJ010000021.1"/>
</dbReference>
<comment type="caution">
    <text evidence="1">The sequence shown here is derived from an EMBL/GenBank/DDBJ whole genome shotgun (WGS) entry which is preliminary data.</text>
</comment>
<protein>
    <submittedName>
        <fullName evidence="1">Uncharacterized protein</fullName>
    </submittedName>
</protein>